<dbReference type="SMART" id="SM00558">
    <property type="entry name" value="JmjC"/>
    <property type="match status" value="1"/>
</dbReference>
<organism evidence="6">
    <name type="scientific">Anisakis simplex</name>
    <name type="common">Herring worm</name>
    <dbReference type="NCBI Taxonomy" id="6269"/>
    <lineage>
        <taxon>Eukaryota</taxon>
        <taxon>Metazoa</taxon>
        <taxon>Ecdysozoa</taxon>
        <taxon>Nematoda</taxon>
        <taxon>Chromadorea</taxon>
        <taxon>Rhabditida</taxon>
        <taxon>Spirurina</taxon>
        <taxon>Ascaridomorpha</taxon>
        <taxon>Ascaridoidea</taxon>
        <taxon>Anisakidae</taxon>
        <taxon>Anisakis</taxon>
        <taxon>Anisakis simplex complex</taxon>
    </lineage>
</organism>
<dbReference type="PROSITE" id="PS51184">
    <property type="entry name" value="JMJC"/>
    <property type="match status" value="1"/>
</dbReference>
<evidence type="ECO:0000313" key="6">
    <source>
        <dbReference type="WBParaSite" id="ASIM_0001547701-mRNA-1"/>
    </source>
</evidence>
<evidence type="ECO:0000256" key="1">
    <source>
        <dbReference type="ARBA" id="ARBA00004496"/>
    </source>
</evidence>
<feature type="region of interest" description="Disordered" evidence="4">
    <location>
        <begin position="310"/>
        <end position="339"/>
    </location>
</feature>
<proteinExistence type="predicted"/>
<accession>A0A0M3K3D8</accession>
<dbReference type="InterPro" id="IPR041667">
    <property type="entry name" value="Cupin_8"/>
</dbReference>
<dbReference type="Pfam" id="PF13621">
    <property type="entry name" value="Cupin_8"/>
    <property type="match status" value="1"/>
</dbReference>
<evidence type="ECO:0000259" key="5">
    <source>
        <dbReference type="PROSITE" id="PS51184"/>
    </source>
</evidence>
<dbReference type="WBParaSite" id="ASIM_0001547701-mRNA-1">
    <property type="protein sequence ID" value="ASIM_0001547701-mRNA-1"/>
    <property type="gene ID" value="ASIM_0001547701"/>
</dbReference>
<comment type="subcellular location">
    <subcellularLocation>
        <location evidence="1">Cytoplasm</location>
    </subcellularLocation>
</comment>
<dbReference type="InterPro" id="IPR003347">
    <property type="entry name" value="JmjC_dom"/>
</dbReference>
<evidence type="ECO:0000256" key="4">
    <source>
        <dbReference type="SAM" id="MobiDB-lite"/>
    </source>
</evidence>
<evidence type="ECO:0000256" key="3">
    <source>
        <dbReference type="ARBA" id="ARBA00037342"/>
    </source>
</evidence>
<keyword evidence="2" id="KW-0963">Cytoplasm</keyword>
<dbReference type="PANTHER" id="PTHR12461">
    <property type="entry name" value="HYPOXIA-INDUCIBLE FACTOR 1 ALPHA INHIBITOR-RELATED"/>
    <property type="match status" value="1"/>
</dbReference>
<dbReference type="Gene3D" id="2.60.120.650">
    <property type="entry name" value="Cupin"/>
    <property type="match status" value="1"/>
</dbReference>
<name>A0A0M3K3D8_ANISI</name>
<dbReference type="PANTHER" id="PTHR12461:SF43">
    <property type="entry name" value="HSPB1-ASSOCIATED PROTEIN 1"/>
    <property type="match status" value="1"/>
</dbReference>
<dbReference type="AlphaFoldDB" id="A0A0M3K3D8"/>
<feature type="domain" description="JmjC" evidence="5">
    <location>
        <begin position="96"/>
        <end position="264"/>
    </location>
</feature>
<dbReference type="SUPFAM" id="SSF51197">
    <property type="entry name" value="Clavaminate synthase-like"/>
    <property type="match status" value="1"/>
</dbReference>
<evidence type="ECO:0000256" key="2">
    <source>
        <dbReference type="ARBA" id="ARBA00022490"/>
    </source>
</evidence>
<reference evidence="6" key="1">
    <citation type="submission" date="2017-02" db="UniProtKB">
        <authorList>
            <consortium name="WormBaseParasite"/>
        </authorList>
    </citation>
    <scope>IDENTIFICATION</scope>
</reference>
<sequence>LRLGNMEPFVLRGYIDEWPAMKWTPETLCDYVRPTSTTKHLKLRFGSRKHIRGNVLFENESKYLSIKKLDDMLKWFIDDVPFCKDDDNADSQIQRDTHWAYFDYKYVFEVMNPERINDIDWKVFGVNVNPVDSTIWIGTPGAYTPCHFDSYGFNLHAQLHGAKRWILMEPQEEMKPTRIPYEESTVFSRVDVIGGDPYLKDVPLRTVTLNRGDVLFVPPGWWHSVQCVTPGGCDLVSKDAVSVSVNTWIPVPIFDRIGRAREAAASAIVSLLAECQLIKTADLCPSESALCLGDSMDVLGAVIDDLKTDCDEEDDETTSENAVGNTTLSGEPPSSKRLKCDQADNSCEVKISSTEKDAGQLHVFLKRYEDSGITVPSISYENLLKELRSGPLELDDSELNDQKQNETASSRKYLETRRFLDALTCPETMQTIVDHMLNWES</sequence>
<comment type="function">
    <text evidence="3">May play a role in cellular stress response.</text>
</comment>
<feature type="compositionally biased region" description="Polar residues" evidence="4">
    <location>
        <begin position="319"/>
        <end position="329"/>
    </location>
</feature>
<protein>
    <submittedName>
        <fullName evidence="6">JmjC domain-containing protein</fullName>
    </submittedName>
</protein>
<dbReference type="GO" id="GO:0005737">
    <property type="term" value="C:cytoplasm"/>
    <property type="evidence" value="ECO:0007669"/>
    <property type="project" value="UniProtKB-SubCell"/>
</dbReference>